<evidence type="ECO:0000256" key="13">
    <source>
        <dbReference type="ARBA" id="ARBA00023012"/>
    </source>
</evidence>
<keyword evidence="12 16" id="KW-1133">Transmembrane helix</keyword>
<dbReference type="CDD" id="cd00130">
    <property type="entry name" value="PAS"/>
    <property type="match status" value="1"/>
</dbReference>
<evidence type="ECO:0000256" key="7">
    <source>
        <dbReference type="ARBA" id="ARBA00022679"/>
    </source>
</evidence>
<dbReference type="PANTHER" id="PTHR43065">
    <property type="entry name" value="SENSOR HISTIDINE KINASE"/>
    <property type="match status" value="1"/>
</dbReference>
<evidence type="ECO:0000256" key="10">
    <source>
        <dbReference type="ARBA" id="ARBA00022777"/>
    </source>
</evidence>
<sequence>MARSFPTYRPLIAAVLICGFILLLAQVDILVRQSALEQLQQRTLADLNRYALSLQQRLDRFKNLPGLLATHLELRLLLLDPDSKQLQTVANEHLESVNRRIGAAETYLLDRNGMTLAASNWNQPLSFVGGDYSFRPYFQEAVQGESSRYFALGTRSKRRGYYFGHPVERGGEVIGVVVVKIDLNDIEEDWESPETDLLVTDSDGIVYISTEPKWKFRAVQPLLEKDRLRIVRSNRYGDAELDPIGFTEREQWREGVSLVSLVIPGQRLKESYVLQRTAVPGAQFDVAILASTRPVNRQVWEMISLVAVIYLAAVLLGLVLLSRRRILRERERFKARELRNLEANEARIRAILDSTQAGLLTINHQGRVLSANRKAELLFGLSQSSFCDQLFDDVLHGTEQALRWDSLRDEVKDSVDEVMLECEAQRFDGSHFPVEIAIGLMPQHRGVWHRQHFIITVHDITERKEYERALREAQVALESRVAERTRDLTTANDKLREEIQLHKGTQNELIQTAKLAVLGQMSAGINHELNQPLTAIRAYADNAQQFLRMERLDPVAQNLREIGMLTQRMAQIIHPLKEFSRKTSGQAEPVCLKSVKDGAMSIMYGRLHRETVEVVWPDGLDSAFVLGDIVRIEQVMVNLLENAIQAMEQNETKQVDIRLEQQDELIVLVVHDNGPGISDAELARIFEPFYTTKKAGQGLGLGLSISHRIVASMNGELSVSNHSEGGAEFRLALPKGDKPALKEI</sequence>
<evidence type="ECO:0000313" key="21">
    <source>
        <dbReference type="Proteomes" id="UP000282818"/>
    </source>
</evidence>
<feature type="transmembrane region" description="Helical" evidence="16">
    <location>
        <begin position="299"/>
        <end position="321"/>
    </location>
</feature>
<dbReference type="InterPro" id="IPR035965">
    <property type="entry name" value="PAS-like_dom_sf"/>
</dbReference>
<dbReference type="EMBL" id="SACQ01000007">
    <property type="protein sequence ID" value="RVU29731.1"/>
    <property type="molecule type" value="Genomic_DNA"/>
</dbReference>
<dbReference type="Pfam" id="PF00512">
    <property type="entry name" value="HisKA"/>
    <property type="match status" value="1"/>
</dbReference>
<dbReference type="Pfam" id="PF02743">
    <property type="entry name" value="dCache_1"/>
    <property type="match status" value="1"/>
</dbReference>
<evidence type="ECO:0000256" key="4">
    <source>
        <dbReference type="ARBA" id="ARBA00022475"/>
    </source>
</evidence>
<keyword evidence="4" id="KW-1003">Cell membrane</keyword>
<dbReference type="InterPro" id="IPR036890">
    <property type="entry name" value="HATPase_C_sf"/>
</dbReference>
<dbReference type="SMART" id="SM00388">
    <property type="entry name" value="HisKA"/>
    <property type="match status" value="1"/>
</dbReference>
<dbReference type="InterPro" id="IPR000014">
    <property type="entry name" value="PAS"/>
</dbReference>
<evidence type="ECO:0000256" key="2">
    <source>
        <dbReference type="ARBA" id="ARBA00004429"/>
    </source>
</evidence>
<keyword evidence="9" id="KW-0547">Nucleotide-binding</keyword>
<dbReference type="GO" id="GO:0005886">
    <property type="term" value="C:plasma membrane"/>
    <property type="evidence" value="ECO:0007669"/>
    <property type="project" value="UniProtKB-SubCell"/>
</dbReference>
<evidence type="ECO:0000259" key="18">
    <source>
        <dbReference type="PROSITE" id="PS50112"/>
    </source>
</evidence>
<evidence type="ECO:0000259" key="19">
    <source>
        <dbReference type="PROSITE" id="PS50113"/>
    </source>
</evidence>
<dbReference type="GO" id="GO:0006355">
    <property type="term" value="P:regulation of DNA-templated transcription"/>
    <property type="evidence" value="ECO:0007669"/>
    <property type="project" value="InterPro"/>
</dbReference>
<evidence type="ECO:0000256" key="3">
    <source>
        <dbReference type="ARBA" id="ARBA00012438"/>
    </source>
</evidence>
<keyword evidence="8 16" id="KW-0812">Transmembrane</keyword>
<reference evidence="20 21" key="1">
    <citation type="submission" date="2019-01" db="EMBL/GenBank/DDBJ databases">
        <authorList>
            <person name="Chen W.-M."/>
        </authorList>
    </citation>
    <scope>NUCLEOTIDE SEQUENCE [LARGE SCALE GENOMIC DNA]</scope>
    <source>
        <strain evidence="20 21">HPM-16</strain>
    </source>
</reference>
<evidence type="ECO:0000256" key="14">
    <source>
        <dbReference type="ARBA" id="ARBA00023136"/>
    </source>
</evidence>
<dbReference type="SUPFAM" id="SSF55874">
    <property type="entry name" value="ATPase domain of HSP90 chaperone/DNA topoisomerase II/histidine kinase"/>
    <property type="match status" value="1"/>
</dbReference>
<feature type="domain" description="Histidine kinase" evidence="17">
    <location>
        <begin position="524"/>
        <end position="737"/>
    </location>
</feature>
<dbReference type="Gene3D" id="1.10.287.130">
    <property type="match status" value="1"/>
</dbReference>
<dbReference type="PANTHER" id="PTHR43065:SF46">
    <property type="entry name" value="C4-DICARBOXYLATE TRANSPORT SENSOR PROTEIN DCTB"/>
    <property type="match status" value="1"/>
</dbReference>
<proteinExistence type="predicted"/>
<dbReference type="InterPro" id="IPR033479">
    <property type="entry name" value="dCache_1"/>
</dbReference>
<dbReference type="InterPro" id="IPR013767">
    <property type="entry name" value="PAS_fold"/>
</dbReference>
<keyword evidence="13" id="KW-0902">Two-component regulatory system</keyword>
<evidence type="ECO:0000313" key="20">
    <source>
        <dbReference type="EMBL" id="RVU29731.1"/>
    </source>
</evidence>
<dbReference type="PRINTS" id="PR00344">
    <property type="entry name" value="BCTRLSENSOR"/>
</dbReference>
<dbReference type="PROSITE" id="PS50112">
    <property type="entry name" value="PAS"/>
    <property type="match status" value="1"/>
</dbReference>
<feature type="domain" description="PAC" evidence="19">
    <location>
        <begin position="418"/>
        <end position="472"/>
    </location>
</feature>
<evidence type="ECO:0000256" key="11">
    <source>
        <dbReference type="ARBA" id="ARBA00022840"/>
    </source>
</evidence>
<evidence type="ECO:0000256" key="6">
    <source>
        <dbReference type="ARBA" id="ARBA00022553"/>
    </source>
</evidence>
<dbReference type="InterPro" id="IPR003661">
    <property type="entry name" value="HisK_dim/P_dom"/>
</dbReference>
<dbReference type="EC" id="2.7.13.3" evidence="3"/>
<dbReference type="SUPFAM" id="SSF47384">
    <property type="entry name" value="Homodimeric domain of signal transducing histidine kinase"/>
    <property type="match status" value="1"/>
</dbReference>
<evidence type="ECO:0000256" key="1">
    <source>
        <dbReference type="ARBA" id="ARBA00000085"/>
    </source>
</evidence>
<dbReference type="SUPFAM" id="SSF103190">
    <property type="entry name" value="Sensory domain-like"/>
    <property type="match status" value="1"/>
</dbReference>
<dbReference type="InterPro" id="IPR004358">
    <property type="entry name" value="Sig_transdc_His_kin-like_C"/>
</dbReference>
<evidence type="ECO:0000256" key="8">
    <source>
        <dbReference type="ARBA" id="ARBA00022692"/>
    </source>
</evidence>
<evidence type="ECO:0000259" key="17">
    <source>
        <dbReference type="PROSITE" id="PS50109"/>
    </source>
</evidence>
<comment type="caution">
    <text evidence="20">The sequence shown here is derived from an EMBL/GenBank/DDBJ whole genome shotgun (WGS) entry which is preliminary data.</text>
</comment>
<dbReference type="Pfam" id="PF02518">
    <property type="entry name" value="HATPase_c"/>
    <property type="match status" value="1"/>
</dbReference>
<dbReference type="PROSITE" id="PS50109">
    <property type="entry name" value="HIS_KIN"/>
    <property type="match status" value="1"/>
</dbReference>
<name>A0A437Q5F1_9GAMM</name>
<evidence type="ECO:0000256" key="9">
    <source>
        <dbReference type="ARBA" id="ARBA00022741"/>
    </source>
</evidence>
<dbReference type="GO" id="GO:0000155">
    <property type="term" value="F:phosphorelay sensor kinase activity"/>
    <property type="evidence" value="ECO:0007669"/>
    <property type="project" value="InterPro"/>
</dbReference>
<dbReference type="FunFam" id="3.30.450.20:FF:000127">
    <property type="entry name" value="C4-dicarboxylate transport sensor protein"/>
    <property type="match status" value="1"/>
</dbReference>
<dbReference type="PROSITE" id="PS50113">
    <property type="entry name" value="PAC"/>
    <property type="match status" value="1"/>
</dbReference>
<dbReference type="SMART" id="SM00387">
    <property type="entry name" value="HATPase_c"/>
    <property type="match status" value="1"/>
</dbReference>
<dbReference type="InterPro" id="IPR003594">
    <property type="entry name" value="HATPase_dom"/>
</dbReference>
<organism evidence="20 21">
    <name type="scientific">Neptunomonas marina</name>
    <dbReference type="NCBI Taxonomy" id="1815562"/>
    <lineage>
        <taxon>Bacteria</taxon>
        <taxon>Pseudomonadati</taxon>
        <taxon>Pseudomonadota</taxon>
        <taxon>Gammaproteobacteria</taxon>
        <taxon>Oceanospirillales</taxon>
        <taxon>Oceanospirillaceae</taxon>
        <taxon>Neptunomonas</taxon>
    </lineage>
</organism>
<evidence type="ECO:0000256" key="15">
    <source>
        <dbReference type="ARBA" id="ARBA00073143"/>
    </source>
</evidence>
<evidence type="ECO:0000256" key="5">
    <source>
        <dbReference type="ARBA" id="ARBA00022519"/>
    </source>
</evidence>
<evidence type="ECO:0000256" key="16">
    <source>
        <dbReference type="SAM" id="Phobius"/>
    </source>
</evidence>
<comment type="catalytic activity">
    <reaction evidence="1">
        <text>ATP + protein L-histidine = ADP + protein N-phospho-L-histidine.</text>
        <dbReference type="EC" id="2.7.13.3"/>
    </reaction>
</comment>
<keyword evidence="21" id="KW-1185">Reference proteome</keyword>
<keyword evidence="7" id="KW-0808">Transferase</keyword>
<dbReference type="InterPro" id="IPR029151">
    <property type="entry name" value="Sensor-like_sf"/>
</dbReference>
<keyword evidence="14 16" id="KW-0472">Membrane</keyword>
<dbReference type="Pfam" id="PF00989">
    <property type="entry name" value="PAS"/>
    <property type="match status" value="1"/>
</dbReference>
<keyword evidence="10" id="KW-0418">Kinase</keyword>
<comment type="subcellular location">
    <subcellularLocation>
        <location evidence="2">Cell inner membrane</location>
        <topology evidence="2">Multi-pass membrane protein</topology>
    </subcellularLocation>
</comment>
<gene>
    <name evidence="20" type="ORF">EOE65_14355</name>
</gene>
<protein>
    <recommendedName>
        <fullName evidence="15">C4-dicarboxylate transport sensor protein DctB</fullName>
        <ecNumber evidence="3">2.7.13.3</ecNumber>
    </recommendedName>
</protein>
<keyword evidence="6" id="KW-0597">Phosphoprotein</keyword>
<dbReference type="GO" id="GO:0005524">
    <property type="term" value="F:ATP binding"/>
    <property type="evidence" value="ECO:0007669"/>
    <property type="project" value="UniProtKB-KW"/>
</dbReference>
<dbReference type="CDD" id="cd00082">
    <property type="entry name" value="HisKA"/>
    <property type="match status" value="1"/>
</dbReference>
<evidence type="ECO:0000256" key="12">
    <source>
        <dbReference type="ARBA" id="ARBA00022989"/>
    </source>
</evidence>
<keyword evidence="5" id="KW-0997">Cell inner membrane</keyword>
<dbReference type="AlphaFoldDB" id="A0A437Q5F1"/>
<dbReference type="InterPro" id="IPR036097">
    <property type="entry name" value="HisK_dim/P_sf"/>
</dbReference>
<dbReference type="SUPFAM" id="SSF55785">
    <property type="entry name" value="PYP-like sensor domain (PAS domain)"/>
    <property type="match status" value="1"/>
</dbReference>
<dbReference type="Gene3D" id="3.30.450.20">
    <property type="entry name" value="PAS domain"/>
    <property type="match status" value="3"/>
</dbReference>
<dbReference type="FunFam" id="1.10.287.130:FF:000049">
    <property type="entry name" value="C4-dicarboxylate transport sensor protein DctB"/>
    <property type="match status" value="1"/>
</dbReference>
<feature type="domain" description="PAS" evidence="18">
    <location>
        <begin position="344"/>
        <end position="414"/>
    </location>
</feature>
<dbReference type="Gene3D" id="3.30.565.10">
    <property type="entry name" value="Histidine kinase-like ATPase, C-terminal domain"/>
    <property type="match status" value="1"/>
</dbReference>
<dbReference type="InterPro" id="IPR005467">
    <property type="entry name" value="His_kinase_dom"/>
</dbReference>
<keyword evidence="11" id="KW-0067">ATP-binding</keyword>
<dbReference type="InterPro" id="IPR000700">
    <property type="entry name" value="PAS-assoc_C"/>
</dbReference>
<dbReference type="SMART" id="SM00091">
    <property type="entry name" value="PAS"/>
    <property type="match status" value="1"/>
</dbReference>
<dbReference type="NCBIfam" id="TIGR00229">
    <property type="entry name" value="sensory_box"/>
    <property type="match status" value="1"/>
</dbReference>
<accession>A0A437Q5F1</accession>
<dbReference type="Proteomes" id="UP000282818">
    <property type="component" value="Unassembled WGS sequence"/>
</dbReference>